<dbReference type="SUPFAM" id="SSF49879">
    <property type="entry name" value="SMAD/FHA domain"/>
    <property type="match status" value="1"/>
</dbReference>
<evidence type="ECO:0000313" key="5">
    <source>
        <dbReference type="Proteomes" id="UP000656881"/>
    </source>
</evidence>
<dbReference type="Proteomes" id="UP000656881">
    <property type="component" value="Unassembled WGS sequence"/>
</dbReference>
<feature type="domain" description="FHA" evidence="3">
    <location>
        <begin position="47"/>
        <end position="99"/>
    </location>
</feature>
<protein>
    <recommendedName>
        <fullName evidence="3">FHA domain-containing protein</fullName>
    </recommendedName>
</protein>
<evidence type="ECO:0000256" key="2">
    <source>
        <dbReference type="SAM" id="MobiDB-lite"/>
    </source>
</evidence>
<proteinExistence type="predicted"/>
<evidence type="ECO:0000259" key="3">
    <source>
        <dbReference type="PROSITE" id="PS50006"/>
    </source>
</evidence>
<feature type="compositionally biased region" description="Polar residues" evidence="2">
    <location>
        <begin position="1"/>
        <end position="12"/>
    </location>
</feature>
<name>A0ABQ2LXD9_9ACTN</name>
<dbReference type="CDD" id="cd00060">
    <property type="entry name" value="FHA"/>
    <property type="match status" value="1"/>
</dbReference>
<evidence type="ECO:0000313" key="4">
    <source>
        <dbReference type="EMBL" id="GGO44331.1"/>
    </source>
</evidence>
<organism evidence="4 5">
    <name type="scientific">Streptomyces lasiicapitis</name>
    <dbReference type="NCBI Taxonomy" id="1923961"/>
    <lineage>
        <taxon>Bacteria</taxon>
        <taxon>Bacillati</taxon>
        <taxon>Actinomycetota</taxon>
        <taxon>Actinomycetes</taxon>
        <taxon>Kitasatosporales</taxon>
        <taxon>Streptomycetaceae</taxon>
        <taxon>Streptomyces</taxon>
    </lineage>
</organism>
<keyword evidence="5" id="KW-1185">Reference proteome</keyword>
<reference evidence="5" key="1">
    <citation type="journal article" date="2019" name="Int. J. Syst. Evol. Microbiol.">
        <title>The Global Catalogue of Microorganisms (GCM) 10K type strain sequencing project: providing services to taxonomists for standard genome sequencing and annotation.</title>
        <authorList>
            <consortium name="The Broad Institute Genomics Platform"/>
            <consortium name="The Broad Institute Genome Sequencing Center for Infectious Disease"/>
            <person name="Wu L."/>
            <person name="Ma J."/>
        </authorList>
    </citation>
    <scope>NUCLEOTIDE SEQUENCE [LARGE SCALE GENOMIC DNA]</scope>
    <source>
        <strain evidence="5">CGMCC 4.7349</strain>
    </source>
</reference>
<feature type="region of interest" description="Disordered" evidence="2">
    <location>
        <begin position="1"/>
        <end position="26"/>
    </location>
</feature>
<dbReference type="Gene3D" id="2.60.200.20">
    <property type="match status" value="1"/>
</dbReference>
<gene>
    <name evidence="4" type="ORF">GCM10012286_30260</name>
</gene>
<dbReference type="EMBL" id="BMNG01000006">
    <property type="protein sequence ID" value="GGO44331.1"/>
    <property type="molecule type" value="Genomic_DNA"/>
</dbReference>
<comment type="caution">
    <text evidence="4">The sequence shown here is derived from an EMBL/GenBank/DDBJ whole genome shotgun (WGS) entry which is preliminary data.</text>
</comment>
<dbReference type="InterPro" id="IPR000253">
    <property type="entry name" value="FHA_dom"/>
</dbReference>
<dbReference type="InterPro" id="IPR008984">
    <property type="entry name" value="SMAD_FHA_dom_sf"/>
</dbReference>
<sequence length="277" mass="31035">MNSQATNSQARRQASLARGVAPARPGTLHARSVTGAVKVPPRPGRTVRFGRGDTPEVDLGVGEHDLMVSRQHGELTYRDRQWWLRNTGQQLVRLPRGRMMHASTEPLPLAPGYTPLFVRGSGYREHLVELYVTGHDDQGLVSRRGADTVPPKRWSLEDDERLLLVVLGQEYLLYEERPRPLTYSRAAQLLVYLRPDGNWNERKVEYRVDLVRHRLHETGFPHPLLHDKSAGRPSDNSLLHNLLRGLVESTTLVPPDLCLMDDDLDDGGVGGMGEGGD</sequence>
<keyword evidence="1" id="KW-0597">Phosphoprotein</keyword>
<dbReference type="PROSITE" id="PS50006">
    <property type="entry name" value="FHA_DOMAIN"/>
    <property type="match status" value="1"/>
</dbReference>
<evidence type="ECO:0000256" key="1">
    <source>
        <dbReference type="ARBA" id="ARBA00022553"/>
    </source>
</evidence>
<accession>A0ABQ2LXD9</accession>
<dbReference type="RefSeq" id="WP_164325317.1">
    <property type="nucleotide sequence ID" value="NZ_BMNG01000006.1"/>
</dbReference>